<reference evidence="2" key="2">
    <citation type="submission" date="2022-10" db="EMBL/GenBank/DDBJ databases">
        <authorList>
            <consortium name="ENA_rothamsted_submissions"/>
            <consortium name="culmorum"/>
            <person name="King R."/>
        </authorList>
    </citation>
    <scope>NUCLEOTIDE SEQUENCE</scope>
</reference>
<name>A0A9P0DWK5_PHACE</name>
<organism evidence="2 3">
    <name type="scientific">Phaedon cochleariae</name>
    <name type="common">Mustard beetle</name>
    <dbReference type="NCBI Taxonomy" id="80249"/>
    <lineage>
        <taxon>Eukaryota</taxon>
        <taxon>Metazoa</taxon>
        <taxon>Ecdysozoa</taxon>
        <taxon>Arthropoda</taxon>
        <taxon>Hexapoda</taxon>
        <taxon>Insecta</taxon>
        <taxon>Pterygota</taxon>
        <taxon>Neoptera</taxon>
        <taxon>Endopterygota</taxon>
        <taxon>Coleoptera</taxon>
        <taxon>Polyphaga</taxon>
        <taxon>Cucujiformia</taxon>
        <taxon>Chrysomeloidea</taxon>
        <taxon>Chrysomelidae</taxon>
        <taxon>Chrysomelinae</taxon>
        <taxon>Chrysomelini</taxon>
        <taxon>Phaedon</taxon>
    </lineage>
</organism>
<accession>A0A9P0DWK5</accession>
<protein>
    <submittedName>
        <fullName evidence="2">Uncharacterized protein</fullName>
    </submittedName>
</protein>
<dbReference type="EMBL" id="OU896712">
    <property type="protein sequence ID" value="CAH1173898.1"/>
    <property type="molecule type" value="Genomic_DNA"/>
</dbReference>
<keyword evidence="1" id="KW-0175">Coiled coil</keyword>
<dbReference type="Gene3D" id="3.30.70.1820">
    <property type="entry name" value="L1 transposable element, RRM domain"/>
    <property type="match status" value="1"/>
</dbReference>
<dbReference type="AlphaFoldDB" id="A0A9P0DWK5"/>
<evidence type="ECO:0000313" key="3">
    <source>
        <dbReference type="Proteomes" id="UP001153737"/>
    </source>
</evidence>
<keyword evidence="3" id="KW-1185">Reference proteome</keyword>
<proteinExistence type="predicted"/>
<gene>
    <name evidence="2" type="ORF">PHAECO_LOCUS9918</name>
</gene>
<reference evidence="2" key="1">
    <citation type="submission" date="2022-01" db="EMBL/GenBank/DDBJ databases">
        <authorList>
            <person name="King R."/>
        </authorList>
    </citation>
    <scope>NUCLEOTIDE SEQUENCE</scope>
</reference>
<dbReference type="Proteomes" id="UP001153737">
    <property type="component" value="Chromosome 6"/>
</dbReference>
<evidence type="ECO:0000256" key="1">
    <source>
        <dbReference type="SAM" id="Coils"/>
    </source>
</evidence>
<dbReference type="PANTHER" id="PTHR37445">
    <property type="entry name" value="PROTEIN CBG24663"/>
    <property type="match status" value="1"/>
</dbReference>
<evidence type="ECO:0000313" key="2">
    <source>
        <dbReference type="EMBL" id="CAH1173898.1"/>
    </source>
</evidence>
<dbReference type="OrthoDB" id="6725610at2759"/>
<sequence length="223" mass="25770">MSTRQQKRSEDGDQLHQAIKSAVNKLCTSEAFITELTNSIFGKISENIEEELESLRKKTSELEKKVQEQDEAIKLMFRNNERYEKWIRRNNIIVYGLEEVHEETILDQTLQIFNSNMNLKIKKSDIGSCYRLGKPNGKKTRPLLVHFFDGYVRQTIFSNKKCLKGTKYVIKEDLTKEQSTLFKLVMQKAGKDGKVWTNAGTIFLKLADNKISKITSIDDLAQV</sequence>
<feature type="coiled-coil region" evidence="1">
    <location>
        <begin position="45"/>
        <end position="72"/>
    </location>
</feature>
<dbReference type="PANTHER" id="PTHR37445:SF3">
    <property type="entry name" value="ZINC FINGER PHD-TYPE DOMAIN-CONTAINING PROTEIN"/>
    <property type="match status" value="1"/>
</dbReference>